<feature type="region of interest" description="Disordered" evidence="1">
    <location>
        <begin position="317"/>
        <end position="337"/>
    </location>
</feature>
<reference evidence="2 3" key="1">
    <citation type="submission" date="2019-09" db="EMBL/GenBank/DDBJ databases">
        <title>A chromosome-level genome assembly of the Chinese tupelo Nyssa sinensis.</title>
        <authorList>
            <person name="Yang X."/>
            <person name="Kang M."/>
            <person name="Yang Y."/>
            <person name="Xiong H."/>
            <person name="Wang M."/>
            <person name="Zhang Z."/>
            <person name="Wang Z."/>
            <person name="Wu H."/>
            <person name="Ma T."/>
            <person name="Liu J."/>
            <person name="Xi Z."/>
        </authorList>
    </citation>
    <scope>NUCLEOTIDE SEQUENCE [LARGE SCALE GENOMIC DNA]</scope>
    <source>
        <strain evidence="2">J267</strain>
        <tissue evidence="2">Leaf</tissue>
    </source>
</reference>
<evidence type="ECO:0000313" key="3">
    <source>
        <dbReference type="Proteomes" id="UP000325577"/>
    </source>
</evidence>
<dbReference type="Proteomes" id="UP000325577">
    <property type="component" value="Linkage Group LG16"/>
</dbReference>
<dbReference type="AlphaFoldDB" id="A0A5J5B3P7"/>
<keyword evidence="3" id="KW-1185">Reference proteome</keyword>
<sequence length="337" mass="35980">MEIGATSTATLLDNSVSTLANASQPEFSTKITEQQETPYAIQPINPMEIGTTSSDPLLDCPDILQRESYQNPSGHVTAMPSNQPPRLLLHNAGVEFPLSPNIANSSRSLPDNDSPTAALYSDSTASPESNSLADRITKVDEVDTGTHVSLSKFRGEDVTVMEAQGLAESISASVLNANISNVHGRHDLSALLLESRLDDISESVDGHAREDALINDTYSGHSWADRAEEGEFIPQVALDLEAESGGFLEDPSFFMESFQGDASFPSLRGSRNLNNGSHKGHGGGGRGARVACGIQTNKHSIRPALCGKEGLSFQDQHRECPLGNRETQGGNGRPSLE</sequence>
<proteinExistence type="predicted"/>
<gene>
    <name evidence="2" type="ORF">F0562_029658</name>
</gene>
<organism evidence="2 3">
    <name type="scientific">Nyssa sinensis</name>
    <dbReference type="NCBI Taxonomy" id="561372"/>
    <lineage>
        <taxon>Eukaryota</taxon>
        <taxon>Viridiplantae</taxon>
        <taxon>Streptophyta</taxon>
        <taxon>Embryophyta</taxon>
        <taxon>Tracheophyta</taxon>
        <taxon>Spermatophyta</taxon>
        <taxon>Magnoliopsida</taxon>
        <taxon>eudicotyledons</taxon>
        <taxon>Gunneridae</taxon>
        <taxon>Pentapetalae</taxon>
        <taxon>asterids</taxon>
        <taxon>Cornales</taxon>
        <taxon>Nyssaceae</taxon>
        <taxon>Nyssa</taxon>
    </lineage>
</organism>
<protein>
    <submittedName>
        <fullName evidence="2">Uncharacterized protein</fullName>
    </submittedName>
</protein>
<name>A0A5J5B3P7_9ASTE</name>
<accession>A0A5J5B3P7</accession>
<evidence type="ECO:0000256" key="1">
    <source>
        <dbReference type="SAM" id="MobiDB-lite"/>
    </source>
</evidence>
<evidence type="ECO:0000313" key="2">
    <source>
        <dbReference type="EMBL" id="KAA8537210.1"/>
    </source>
</evidence>
<feature type="region of interest" description="Disordered" evidence="1">
    <location>
        <begin position="103"/>
        <end position="131"/>
    </location>
</feature>
<dbReference type="EMBL" id="CM018039">
    <property type="protein sequence ID" value="KAA8537210.1"/>
    <property type="molecule type" value="Genomic_DNA"/>
</dbReference>